<evidence type="ECO:0000313" key="3">
    <source>
        <dbReference type="Proteomes" id="UP000028547"/>
    </source>
</evidence>
<accession>A0A084SH55</accession>
<dbReference type="AlphaFoldDB" id="A0A084SH55"/>
<comment type="caution">
    <text evidence="2">The sequence shown here is derived from an EMBL/GenBank/DDBJ whole genome shotgun (WGS) entry which is preliminary data.</text>
</comment>
<dbReference type="EMBL" id="JPMI01000332">
    <property type="protein sequence ID" value="KFA87790.1"/>
    <property type="molecule type" value="Genomic_DNA"/>
</dbReference>
<feature type="domain" description="DUSAM" evidence="1">
    <location>
        <begin position="139"/>
        <end position="255"/>
    </location>
</feature>
<dbReference type="Proteomes" id="UP000028547">
    <property type="component" value="Unassembled WGS sequence"/>
</dbReference>
<gene>
    <name evidence="2" type="ORF">Q664_45460</name>
</gene>
<dbReference type="RefSeq" id="WP_043411029.1">
    <property type="nucleotide sequence ID" value="NZ_JPMI01000332.1"/>
</dbReference>
<reference evidence="2 3" key="1">
    <citation type="submission" date="2014-07" db="EMBL/GenBank/DDBJ databases">
        <title>Draft Genome Sequence of Gephyronic Acid Producer, Cystobacter violaceus Strain Cb vi76.</title>
        <authorList>
            <person name="Stevens D.C."/>
            <person name="Young J."/>
            <person name="Carmichael R."/>
            <person name="Tan J."/>
            <person name="Taylor R.E."/>
        </authorList>
    </citation>
    <scope>NUCLEOTIDE SEQUENCE [LARGE SCALE GENOMIC DNA]</scope>
    <source>
        <strain evidence="2 3">Cb vi76</strain>
    </source>
</reference>
<dbReference type="NCBIfam" id="TIGR02267">
    <property type="entry name" value="DUSAM domain"/>
    <property type="match status" value="2"/>
</dbReference>
<dbReference type="Pfam" id="PF09543">
    <property type="entry name" value="DUF2379"/>
    <property type="match status" value="2"/>
</dbReference>
<evidence type="ECO:0000313" key="2">
    <source>
        <dbReference type="EMBL" id="KFA87790.1"/>
    </source>
</evidence>
<organism evidence="2 3">
    <name type="scientific">Archangium violaceum Cb vi76</name>
    <dbReference type="NCBI Taxonomy" id="1406225"/>
    <lineage>
        <taxon>Bacteria</taxon>
        <taxon>Pseudomonadati</taxon>
        <taxon>Myxococcota</taxon>
        <taxon>Myxococcia</taxon>
        <taxon>Myxococcales</taxon>
        <taxon>Cystobacterineae</taxon>
        <taxon>Archangiaceae</taxon>
        <taxon>Archangium</taxon>
    </lineage>
</organism>
<name>A0A084SH55_9BACT</name>
<evidence type="ECO:0000259" key="1">
    <source>
        <dbReference type="Pfam" id="PF09543"/>
    </source>
</evidence>
<sequence length="262" mass="29018">MSAKIDWNSIRNLAQRVLEGDEPLELTEGTRALLLRTAQEVGISQPDAEDALRSVTTASTLLKEVVRRIDDGADRLDDARLAMYDLRDQGDLEGACKQMRDVLAVEVVPVYRKRAEGMLEEMTQLAEVAASGRVSASLPDRDQLAALERRIQQGHALELAEELCALLRRTAPTAGIIEAETEEALKSPGGAEALMRMILSRFREGKKRITRALFRMTSLRDAGNLDGARQQMRDVLAVEVVPLYREMAEEQLRGLDGPPPES</sequence>
<dbReference type="InterPro" id="IPR011753">
    <property type="entry name" value="DUSAM_dom"/>
</dbReference>
<proteinExistence type="predicted"/>
<protein>
    <recommendedName>
        <fullName evidence="1">DUSAM domain-containing protein</fullName>
    </recommendedName>
</protein>
<feature type="domain" description="DUSAM" evidence="1">
    <location>
        <begin position="6"/>
        <end position="122"/>
    </location>
</feature>